<gene>
    <name evidence="3" type="ORF">GMJLKIPL_4026</name>
</gene>
<protein>
    <recommendedName>
        <fullName evidence="5">Lipoprotein</fullName>
    </recommendedName>
</protein>
<sequence length="131" mass="13305">MSILTKARLRGCLVLAATTLVAGCITNPLGQTGGVLPASDVGPPPSARADLRAPARSATPSQVDPERVMPTQPTRRLDVPTTTRGSGTASAETTRRIRREDLEDAGQGKASGSGGLTPRMTPGGVGLGGSF</sequence>
<accession>A0ABQ4SFT3</accession>
<feature type="region of interest" description="Disordered" evidence="1">
    <location>
        <begin position="28"/>
        <end position="131"/>
    </location>
</feature>
<evidence type="ECO:0000313" key="3">
    <source>
        <dbReference type="EMBL" id="GJE02082.1"/>
    </source>
</evidence>
<keyword evidence="4" id="KW-1185">Reference proteome</keyword>
<feature type="compositionally biased region" description="Polar residues" evidence="1">
    <location>
        <begin position="80"/>
        <end position="92"/>
    </location>
</feature>
<comment type="caution">
    <text evidence="3">The sequence shown here is derived from an EMBL/GenBank/DDBJ whole genome shotgun (WGS) entry which is preliminary data.</text>
</comment>
<evidence type="ECO:0000313" key="4">
    <source>
        <dbReference type="Proteomes" id="UP001055153"/>
    </source>
</evidence>
<dbReference type="Proteomes" id="UP001055153">
    <property type="component" value="Unassembled WGS sequence"/>
</dbReference>
<evidence type="ECO:0000256" key="2">
    <source>
        <dbReference type="SAM" id="SignalP"/>
    </source>
</evidence>
<feature type="chain" id="PRO_5046338651" description="Lipoprotein" evidence="2">
    <location>
        <begin position="23"/>
        <end position="131"/>
    </location>
</feature>
<dbReference type="RefSeq" id="WP_238237445.1">
    <property type="nucleotide sequence ID" value="NZ_BPQQ01000047.1"/>
</dbReference>
<feature type="signal peptide" evidence="2">
    <location>
        <begin position="1"/>
        <end position="22"/>
    </location>
</feature>
<reference evidence="3" key="1">
    <citation type="journal article" date="2021" name="Front. Microbiol.">
        <title>Comprehensive Comparative Genomics and Phenotyping of Methylobacterium Species.</title>
        <authorList>
            <person name="Alessa O."/>
            <person name="Ogura Y."/>
            <person name="Fujitani Y."/>
            <person name="Takami H."/>
            <person name="Hayashi T."/>
            <person name="Sahin N."/>
            <person name="Tani A."/>
        </authorList>
    </citation>
    <scope>NUCLEOTIDE SEQUENCE</scope>
    <source>
        <strain evidence="3">DSM 17168</strain>
    </source>
</reference>
<evidence type="ECO:0000256" key="1">
    <source>
        <dbReference type="SAM" id="MobiDB-lite"/>
    </source>
</evidence>
<evidence type="ECO:0008006" key="5">
    <source>
        <dbReference type="Google" id="ProtNLM"/>
    </source>
</evidence>
<proteinExistence type="predicted"/>
<dbReference type="EMBL" id="BPQQ01000047">
    <property type="protein sequence ID" value="GJE02082.1"/>
    <property type="molecule type" value="Genomic_DNA"/>
</dbReference>
<dbReference type="PROSITE" id="PS51257">
    <property type="entry name" value="PROKAR_LIPOPROTEIN"/>
    <property type="match status" value="1"/>
</dbReference>
<keyword evidence="2" id="KW-0732">Signal</keyword>
<name>A0ABQ4SFT3_9HYPH</name>
<reference evidence="3" key="2">
    <citation type="submission" date="2021-08" db="EMBL/GenBank/DDBJ databases">
        <authorList>
            <person name="Tani A."/>
            <person name="Ola A."/>
            <person name="Ogura Y."/>
            <person name="Katsura K."/>
            <person name="Hayashi T."/>
        </authorList>
    </citation>
    <scope>NUCLEOTIDE SEQUENCE</scope>
    <source>
        <strain evidence="3">DSM 17168</strain>
    </source>
</reference>
<organism evidence="3 4">
    <name type="scientific">Methylobacterium isbiliense</name>
    <dbReference type="NCBI Taxonomy" id="315478"/>
    <lineage>
        <taxon>Bacteria</taxon>
        <taxon>Pseudomonadati</taxon>
        <taxon>Pseudomonadota</taxon>
        <taxon>Alphaproteobacteria</taxon>
        <taxon>Hyphomicrobiales</taxon>
        <taxon>Methylobacteriaceae</taxon>
        <taxon>Methylobacterium</taxon>
    </lineage>
</organism>